<evidence type="ECO:0000256" key="2">
    <source>
        <dbReference type="ARBA" id="ARBA00022490"/>
    </source>
</evidence>
<dbReference type="GO" id="GO:0034599">
    <property type="term" value="P:cellular response to oxidative stress"/>
    <property type="evidence" value="ECO:0007669"/>
    <property type="project" value="InterPro"/>
</dbReference>
<dbReference type="GO" id="GO:0005737">
    <property type="term" value="C:cytoplasm"/>
    <property type="evidence" value="ECO:0007669"/>
    <property type="project" value="UniProtKB-SubCell"/>
</dbReference>
<gene>
    <name evidence="5" type="ORF">SAMN05216587_103366</name>
</gene>
<proteinExistence type="predicted"/>
<sequence>MVWADPVFRESMLGGTAVKCFQEAVINRRTNYALGKEIPVLPSQIVAAVERMTQEVPSSFNMQSARVVLAMGEHHEKVWSITKEALRRIVPVDKFGATEQKIDSFAAGYGTVLFFEETDAVKELQGKYPPYAENFPIWASQANGMLQFAIWTQLTSMGLGVNIQHYNPLIDEKVKAHFDVPQSWSLVAQMVFGAPLAPPQPIEKMPISERVKVFD</sequence>
<protein>
    <recommendedName>
        <fullName evidence="4">Nitroreductase domain-containing protein</fullName>
    </recommendedName>
</protein>
<dbReference type="InterPro" id="IPR029479">
    <property type="entry name" value="Nitroreductase"/>
</dbReference>
<evidence type="ECO:0000313" key="6">
    <source>
        <dbReference type="Proteomes" id="UP000183843"/>
    </source>
</evidence>
<dbReference type="SUPFAM" id="SSF55469">
    <property type="entry name" value="FMN-dependent nitroreductase-like"/>
    <property type="match status" value="1"/>
</dbReference>
<evidence type="ECO:0000256" key="3">
    <source>
        <dbReference type="ARBA" id="ARBA00023002"/>
    </source>
</evidence>
<dbReference type="InterPro" id="IPR000415">
    <property type="entry name" value="Nitroreductase-like"/>
</dbReference>
<keyword evidence="3" id="KW-0560">Oxidoreductase</keyword>
<dbReference type="Gene3D" id="3.40.109.10">
    <property type="entry name" value="NADH Oxidase"/>
    <property type="match status" value="1"/>
</dbReference>
<dbReference type="PANTHER" id="PTHR43035">
    <property type="entry name" value="FATTY ACID REPRESSION MUTANT PROTEIN 2-RELATED"/>
    <property type="match status" value="1"/>
</dbReference>
<dbReference type="PANTHER" id="PTHR43035:SF1">
    <property type="entry name" value="FATTY ACID REPRESSION MUTANT PROTEIN 2-RELATED"/>
    <property type="match status" value="1"/>
</dbReference>
<dbReference type="InterPro" id="IPR033877">
    <property type="entry name" value="Frm2/Hbn1"/>
</dbReference>
<organism evidence="5 6">
    <name type="scientific">Selenomonas ruminantium</name>
    <dbReference type="NCBI Taxonomy" id="971"/>
    <lineage>
        <taxon>Bacteria</taxon>
        <taxon>Bacillati</taxon>
        <taxon>Bacillota</taxon>
        <taxon>Negativicutes</taxon>
        <taxon>Selenomonadales</taxon>
        <taxon>Selenomonadaceae</taxon>
        <taxon>Selenomonas</taxon>
    </lineage>
</organism>
<dbReference type="Proteomes" id="UP000183843">
    <property type="component" value="Unassembled WGS sequence"/>
</dbReference>
<dbReference type="Pfam" id="PF00881">
    <property type="entry name" value="Nitroreductase"/>
    <property type="match status" value="1"/>
</dbReference>
<evidence type="ECO:0000256" key="1">
    <source>
        <dbReference type="ARBA" id="ARBA00004496"/>
    </source>
</evidence>
<dbReference type="CDD" id="cd02140">
    <property type="entry name" value="Frm2-like"/>
    <property type="match status" value="1"/>
</dbReference>
<dbReference type="FunFam" id="3.40.109.10:FF:000001">
    <property type="entry name" value="Nitroreductase family"/>
    <property type="match status" value="1"/>
</dbReference>
<name>A0A1I0WV25_SELRU</name>
<dbReference type="AlphaFoldDB" id="A0A1I0WV25"/>
<reference evidence="5 6" key="1">
    <citation type="submission" date="2016-10" db="EMBL/GenBank/DDBJ databases">
        <authorList>
            <person name="de Groot N.N."/>
        </authorList>
    </citation>
    <scope>NUCLEOTIDE SEQUENCE [LARGE SCALE GENOMIC DNA]</scope>
    <source>
        <strain evidence="5 6">L14</strain>
    </source>
</reference>
<evidence type="ECO:0000313" key="5">
    <source>
        <dbReference type="EMBL" id="SFA92575.1"/>
    </source>
</evidence>
<keyword evidence="2" id="KW-0963">Cytoplasm</keyword>
<feature type="domain" description="Nitroreductase" evidence="4">
    <location>
        <begin position="27"/>
        <end position="193"/>
    </location>
</feature>
<evidence type="ECO:0000259" key="4">
    <source>
        <dbReference type="Pfam" id="PF00881"/>
    </source>
</evidence>
<comment type="subcellular location">
    <subcellularLocation>
        <location evidence="1">Cytoplasm</location>
    </subcellularLocation>
</comment>
<accession>A0A1I0WV25</accession>
<dbReference type="EMBL" id="FOJX01000003">
    <property type="protein sequence ID" value="SFA92575.1"/>
    <property type="molecule type" value="Genomic_DNA"/>
</dbReference>
<dbReference type="GO" id="GO:0016491">
    <property type="term" value="F:oxidoreductase activity"/>
    <property type="evidence" value="ECO:0007669"/>
    <property type="project" value="UniProtKB-KW"/>
</dbReference>